<protein>
    <recommendedName>
        <fullName evidence="3">N-acetylmuramoyl-L-alanine amidase</fullName>
        <ecNumber evidence="3">3.5.1.28</ecNumber>
    </recommendedName>
</protein>
<evidence type="ECO:0000313" key="7">
    <source>
        <dbReference type="EMBL" id="TGY93367.1"/>
    </source>
</evidence>
<dbReference type="PANTHER" id="PTHR30417">
    <property type="entry name" value="N-ACETYLMURAMOYL-L-ALANINE AMIDASE AMID"/>
    <property type="match status" value="1"/>
</dbReference>
<evidence type="ECO:0000256" key="5">
    <source>
        <dbReference type="ARBA" id="ARBA00023316"/>
    </source>
</evidence>
<dbReference type="GO" id="GO:0008745">
    <property type="term" value="F:N-acetylmuramoyl-L-alanine amidase activity"/>
    <property type="evidence" value="ECO:0007669"/>
    <property type="project" value="UniProtKB-EC"/>
</dbReference>
<evidence type="ECO:0000256" key="1">
    <source>
        <dbReference type="ARBA" id="ARBA00001561"/>
    </source>
</evidence>
<evidence type="ECO:0000313" key="8">
    <source>
        <dbReference type="Proteomes" id="UP000305451"/>
    </source>
</evidence>
<dbReference type="SUPFAM" id="SSF55846">
    <property type="entry name" value="N-acetylmuramoyl-L-alanine amidase-like"/>
    <property type="match status" value="1"/>
</dbReference>
<gene>
    <name evidence="7" type="ORF">E5162_06610</name>
</gene>
<dbReference type="SMART" id="SM00644">
    <property type="entry name" value="Ami_2"/>
    <property type="match status" value="1"/>
</dbReference>
<comment type="catalytic activity">
    <reaction evidence="1">
        <text>Hydrolyzes the link between N-acetylmuramoyl residues and L-amino acid residues in certain cell-wall glycopeptides.</text>
        <dbReference type="EC" id="3.5.1.28"/>
    </reaction>
</comment>
<comment type="caution">
    <text evidence="7">The sequence shown here is derived from an EMBL/GenBank/DDBJ whole genome shotgun (WGS) entry which is preliminary data.</text>
</comment>
<keyword evidence="5" id="KW-0961">Cell wall biogenesis/degradation</keyword>
<dbReference type="InterPro" id="IPR036505">
    <property type="entry name" value="Amidase/PGRP_sf"/>
</dbReference>
<proteinExistence type="inferred from homology"/>
<dbReference type="InterPro" id="IPR036365">
    <property type="entry name" value="PGBD-like_sf"/>
</dbReference>
<dbReference type="GO" id="GO:0009253">
    <property type="term" value="P:peptidoglycan catabolic process"/>
    <property type="evidence" value="ECO:0007669"/>
    <property type="project" value="InterPro"/>
</dbReference>
<dbReference type="OrthoDB" id="9794842at2"/>
<dbReference type="Pfam" id="PF01471">
    <property type="entry name" value="PG_binding_1"/>
    <property type="match status" value="1"/>
</dbReference>
<dbReference type="CDD" id="cd06583">
    <property type="entry name" value="PGRP"/>
    <property type="match status" value="1"/>
</dbReference>
<dbReference type="InterPro" id="IPR002502">
    <property type="entry name" value="Amidase_domain"/>
</dbReference>
<dbReference type="SUPFAM" id="SSF47090">
    <property type="entry name" value="PGBD-like"/>
    <property type="match status" value="1"/>
</dbReference>
<feature type="domain" description="N-acetylmuramoyl-L-alanine amidase" evidence="6">
    <location>
        <begin position="1"/>
        <end position="124"/>
    </location>
</feature>
<dbReference type="InterPro" id="IPR036366">
    <property type="entry name" value="PGBDSf"/>
</dbReference>
<accession>A0A4S2HBN7</accession>
<evidence type="ECO:0000256" key="3">
    <source>
        <dbReference type="ARBA" id="ARBA00011901"/>
    </source>
</evidence>
<dbReference type="GO" id="GO:0019867">
    <property type="term" value="C:outer membrane"/>
    <property type="evidence" value="ECO:0007669"/>
    <property type="project" value="TreeGrafter"/>
</dbReference>
<reference evidence="7 8" key="1">
    <citation type="journal article" date="2013" name="Int. J. Syst. Evol. Microbiol.">
        <title>Marinicauda pacifica gen. nov., sp. nov., a prosthecate alphaproteobacterium of the family Hyphomonadaceae isolated from deep seawater.</title>
        <authorList>
            <person name="Zhang X.Y."/>
            <person name="Li G.W."/>
            <person name="Wang C.S."/>
            <person name="Zhang Y.J."/>
            <person name="Xu X.W."/>
            <person name="Li H."/>
            <person name="Liu A."/>
            <person name="Liu C."/>
            <person name="Xie B.B."/>
            <person name="Qin Q.L."/>
            <person name="Xu Z."/>
            <person name="Chen X.L."/>
            <person name="Zhou B.C."/>
            <person name="Zhang Y.Z."/>
        </authorList>
    </citation>
    <scope>NUCLEOTIDE SEQUENCE [LARGE SCALE GENOMIC DNA]</scope>
    <source>
        <strain evidence="7 8">P-1 km-3</strain>
    </source>
</reference>
<dbReference type="Gene3D" id="1.10.101.10">
    <property type="entry name" value="PGBD-like superfamily/PGBD"/>
    <property type="match status" value="1"/>
</dbReference>
<evidence type="ECO:0000256" key="2">
    <source>
        <dbReference type="ARBA" id="ARBA00007553"/>
    </source>
</evidence>
<dbReference type="EC" id="3.5.1.28" evidence="3"/>
<dbReference type="InterPro" id="IPR051206">
    <property type="entry name" value="NAMLAA_amidase_2"/>
</dbReference>
<organism evidence="7 8">
    <name type="scientific">Marinicauda pacifica</name>
    <dbReference type="NCBI Taxonomy" id="1133559"/>
    <lineage>
        <taxon>Bacteria</taxon>
        <taxon>Pseudomonadati</taxon>
        <taxon>Pseudomonadota</taxon>
        <taxon>Alphaproteobacteria</taxon>
        <taxon>Maricaulales</taxon>
        <taxon>Maricaulaceae</taxon>
        <taxon>Marinicauda</taxon>
    </lineage>
</organism>
<dbReference type="EMBL" id="SRXV01000002">
    <property type="protein sequence ID" value="TGY93367.1"/>
    <property type="molecule type" value="Genomic_DNA"/>
</dbReference>
<evidence type="ECO:0000256" key="4">
    <source>
        <dbReference type="ARBA" id="ARBA00022801"/>
    </source>
</evidence>
<dbReference type="PANTHER" id="PTHR30417:SF1">
    <property type="entry name" value="N-ACETYLMURAMOYL-L-ALANINE AMIDASE AMID"/>
    <property type="match status" value="1"/>
</dbReference>
<dbReference type="GO" id="GO:0071555">
    <property type="term" value="P:cell wall organization"/>
    <property type="evidence" value="ECO:0007669"/>
    <property type="project" value="UniProtKB-KW"/>
</dbReference>
<dbReference type="Pfam" id="PF01510">
    <property type="entry name" value="Amidase_2"/>
    <property type="match status" value="1"/>
</dbReference>
<dbReference type="Gene3D" id="3.40.80.10">
    <property type="entry name" value="Peptidoglycan recognition protein-like"/>
    <property type="match status" value="1"/>
</dbReference>
<dbReference type="Proteomes" id="UP000305451">
    <property type="component" value="Unassembled WGS sequence"/>
</dbReference>
<dbReference type="AlphaFoldDB" id="A0A4S2HBN7"/>
<evidence type="ECO:0000259" key="6">
    <source>
        <dbReference type="SMART" id="SM00644"/>
    </source>
</evidence>
<keyword evidence="8" id="KW-1185">Reference proteome</keyword>
<dbReference type="InterPro" id="IPR002477">
    <property type="entry name" value="Peptidoglycan-bd-like"/>
</dbReference>
<dbReference type="GO" id="GO:0009254">
    <property type="term" value="P:peptidoglycan turnover"/>
    <property type="evidence" value="ECO:0007669"/>
    <property type="project" value="TreeGrafter"/>
</dbReference>
<name>A0A4S2HBN7_9PROT</name>
<keyword evidence="4" id="KW-0378">Hydrolase</keyword>
<sequence length="224" mass="24249">MLVLHYTGMETGAAALERLRDPASKVSAHYLVFEDGRVVRLVEEERRAWHAGAGSWRGIDDVNSASIGIEIVNGGHEFGLPEFPAVQIEAVVRLSRDIVGRYGIAPRDVVGHSDVAPGRKQDPGERFPWAHLAEHGVGLWPGEVSQSRSEHFRVGASGEPVADVQRTLSAIGYGLEVDSHFGLEMEAVVVAFQRRFRPASIDGIVDAQTAALITHVAELCRSAG</sequence>
<comment type="similarity">
    <text evidence="2">Belongs to the N-acetylmuramoyl-L-alanine amidase 2 family.</text>
</comment>